<reference evidence="7 8" key="1">
    <citation type="submission" date="2020-10" db="EMBL/GenBank/DDBJ databases">
        <title>Connecting structure to function with the recovery of over 1000 high-quality activated sludge metagenome-assembled genomes encoding full-length rRNA genes using long-read sequencing.</title>
        <authorList>
            <person name="Singleton C.M."/>
            <person name="Petriglieri F."/>
            <person name="Kristensen J.M."/>
            <person name="Kirkegaard R.H."/>
            <person name="Michaelsen T.Y."/>
            <person name="Andersen M.H."/>
            <person name="Karst S.M."/>
            <person name="Dueholm M.S."/>
            <person name="Nielsen P.H."/>
            <person name="Albertsen M."/>
        </authorList>
    </citation>
    <scope>NUCLEOTIDE SEQUENCE [LARGE SCALE GENOMIC DNA]</scope>
    <source>
        <strain evidence="7">Fred_18-Q3-R57-64_BAT3C.720</strain>
    </source>
</reference>
<comment type="function">
    <text evidence="4">Lytic transglycosylase with a strong preference for naked glycan strands that lack stem peptides.</text>
</comment>
<gene>
    <name evidence="4" type="primary">rlpA</name>
    <name evidence="7" type="ORF">IPK02_02000</name>
</gene>
<proteinExistence type="inferred from homology"/>
<dbReference type="InterPro" id="IPR034718">
    <property type="entry name" value="RlpA"/>
</dbReference>
<dbReference type="PROSITE" id="PS51257">
    <property type="entry name" value="PROKAR_LIPOPROTEIN"/>
    <property type="match status" value="1"/>
</dbReference>
<dbReference type="CDD" id="cd22268">
    <property type="entry name" value="DPBB_RlpA-like"/>
    <property type="match status" value="1"/>
</dbReference>
<evidence type="ECO:0000256" key="2">
    <source>
        <dbReference type="ARBA" id="ARBA00023239"/>
    </source>
</evidence>
<accession>A0A935T7N8</accession>
<dbReference type="Pfam" id="PF03330">
    <property type="entry name" value="DPBB_1"/>
    <property type="match status" value="1"/>
</dbReference>
<dbReference type="SUPFAM" id="SSF110997">
    <property type="entry name" value="Sporulation related repeat"/>
    <property type="match status" value="1"/>
</dbReference>
<sequence length="356" mass="38605">MRRAEAAMGRHGSSPSALWLCLLPMLLTACGGQPSRPPDTAARTVDPVKAPTRMVRKSNVVQKRGGAYYKDDGPGDEFPDNLDDLPDAQPRIEPLHRFANRPYVVLGKAYEPYTSLRLHQERGLASWYGKKFHGQKTSIGEPYDMFAMTAAHPTLAIPSYVRVTNVSSGKSVVVRVTDRGPFHADRVIDLSYAAAYRLGYVDNGSTLVEVESILPEGATTMTYAQVMPAPRPPRAAASTSERDDIELLAAKLGLDKVAAPSLLQEVTPPAAGSESWSAGGRGVFLQLGAFSSAENAESLRAHLLRELDWLNEGIQINTGGGMHRVHLGPYGSRADAEKVAEKIRLALGYKPTFVAR</sequence>
<dbReference type="Gene3D" id="3.30.70.1070">
    <property type="entry name" value="Sporulation related repeat"/>
    <property type="match status" value="1"/>
</dbReference>
<dbReference type="Gene3D" id="2.40.40.10">
    <property type="entry name" value="RlpA-like domain"/>
    <property type="match status" value="1"/>
</dbReference>
<keyword evidence="4" id="KW-0449">Lipoprotein</keyword>
<keyword evidence="4" id="KW-1003">Cell membrane</keyword>
<keyword evidence="3 4" id="KW-0961">Cell wall biogenesis/degradation</keyword>
<dbReference type="GO" id="GO:0071555">
    <property type="term" value="P:cell wall organization"/>
    <property type="evidence" value="ECO:0007669"/>
    <property type="project" value="UniProtKB-KW"/>
</dbReference>
<evidence type="ECO:0000256" key="1">
    <source>
        <dbReference type="ARBA" id="ARBA00022729"/>
    </source>
</evidence>
<keyword evidence="4" id="KW-0564">Palmitate</keyword>
<dbReference type="EC" id="4.2.2.-" evidence="4"/>
<comment type="similarity">
    <text evidence="4 5">Belongs to the RlpA family.</text>
</comment>
<dbReference type="GO" id="GO:0042834">
    <property type="term" value="F:peptidoglycan binding"/>
    <property type="evidence" value="ECO:0007669"/>
    <property type="project" value="InterPro"/>
</dbReference>
<dbReference type="PANTHER" id="PTHR34183:SF1">
    <property type="entry name" value="ENDOLYTIC PEPTIDOGLYCAN TRANSGLYCOSYLASE RLPA"/>
    <property type="match status" value="1"/>
</dbReference>
<dbReference type="AlphaFoldDB" id="A0A935T7N8"/>
<dbReference type="PROSITE" id="PS51724">
    <property type="entry name" value="SPOR"/>
    <property type="match status" value="1"/>
</dbReference>
<keyword evidence="2 4" id="KW-0456">Lyase</keyword>
<evidence type="ECO:0000256" key="5">
    <source>
        <dbReference type="RuleBase" id="RU003495"/>
    </source>
</evidence>
<name>A0A935T7N8_9PROT</name>
<organism evidence="7 8">
    <name type="scientific">Candidatus Accumulibacter affinis</name>
    <dbReference type="NCBI Taxonomy" id="2954384"/>
    <lineage>
        <taxon>Bacteria</taxon>
        <taxon>Pseudomonadati</taxon>
        <taxon>Pseudomonadota</taxon>
        <taxon>Betaproteobacteria</taxon>
        <taxon>Candidatus Accumulibacter</taxon>
    </lineage>
</organism>
<dbReference type="SUPFAM" id="SSF50685">
    <property type="entry name" value="Barwin-like endoglucanases"/>
    <property type="match status" value="1"/>
</dbReference>
<dbReference type="InterPro" id="IPR036680">
    <property type="entry name" value="SPOR-like_sf"/>
</dbReference>
<keyword evidence="4" id="KW-0472">Membrane</keyword>
<dbReference type="Pfam" id="PF05036">
    <property type="entry name" value="SPOR"/>
    <property type="match status" value="1"/>
</dbReference>
<evidence type="ECO:0000313" key="7">
    <source>
        <dbReference type="EMBL" id="MBK7952819.1"/>
    </source>
</evidence>
<dbReference type="InterPro" id="IPR007730">
    <property type="entry name" value="SPOR-like_dom"/>
</dbReference>
<feature type="domain" description="SPOR" evidence="6">
    <location>
        <begin position="277"/>
        <end position="356"/>
    </location>
</feature>
<dbReference type="GO" id="GO:0000270">
    <property type="term" value="P:peptidoglycan metabolic process"/>
    <property type="evidence" value="ECO:0007669"/>
    <property type="project" value="UniProtKB-UniRule"/>
</dbReference>
<protein>
    <recommendedName>
        <fullName evidence="4">Endolytic peptidoglycan transglycosylase RlpA</fullName>
        <ecNumber evidence="4">4.2.2.-</ecNumber>
    </recommendedName>
</protein>
<dbReference type="PANTHER" id="PTHR34183">
    <property type="entry name" value="ENDOLYTIC PEPTIDOGLYCAN TRANSGLYCOSYLASE RLPA"/>
    <property type="match status" value="1"/>
</dbReference>
<evidence type="ECO:0000313" key="8">
    <source>
        <dbReference type="Proteomes" id="UP000706151"/>
    </source>
</evidence>
<keyword evidence="1" id="KW-0732">Signal</keyword>
<evidence type="ECO:0000256" key="4">
    <source>
        <dbReference type="HAMAP-Rule" id="MF_02071"/>
    </source>
</evidence>
<dbReference type="GO" id="GO:0008932">
    <property type="term" value="F:lytic endotransglycosylase activity"/>
    <property type="evidence" value="ECO:0007669"/>
    <property type="project" value="UniProtKB-UniRule"/>
</dbReference>
<dbReference type="GO" id="GO:0005886">
    <property type="term" value="C:plasma membrane"/>
    <property type="evidence" value="ECO:0007669"/>
    <property type="project" value="UniProtKB-SubCell"/>
</dbReference>
<dbReference type="InterPro" id="IPR012997">
    <property type="entry name" value="RplA"/>
</dbReference>
<dbReference type="InterPro" id="IPR009009">
    <property type="entry name" value="RlpA-like_DPBB"/>
</dbReference>
<dbReference type="EMBL" id="JADJOT010000002">
    <property type="protein sequence ID" value="MBK7952819.1"/>
    <property type="molecule type" value="Genomic_DNA"/>
</dbReference>
<comment type="subcellular location">
    <subcellularLocation>
        <location evidence="4">Cell membrane</location>
        <topology evidence="4">Lipid-anchor</topology>
    </subcellularLocation>
</comment>
<dbReference type="NCBIfam" id="TIGR00413">
    <property type="entry name" value="rlpA"/>
    <property type="match status" value="1"/>
</dbReference>
<dbReference type="HAMAP" id="MF_02071">
    <property type="entry name" value="RlpA"/>
    <property type="match status" value="1"/>
</dbReference>
<dbReference type="InterPro" id="IPR036908">
    <property type="entry name" value="RlpA-like_sf"/>
</dbReference>
<evidence type="ECO:0000259" key="6">
    <source>
        <dbReference type="PROSITE" id="PS51724"/>
    </source>
</evidence>
<evidence type="ECO:0000256" key="3">
    <source>
        <dbReference type="ARBA" id="ARBA00023316"/>
    </source>
</evidence>
<dbReference type="Proteomes" id="UP000706151">
    <property type="component" value="Unassembled WGS sequence"/>
</dbReference>
<comment type="caution">
    <text evidence="7">The sequence shown here is derived from an EMBL/GenBank/DDBJ whole genome shotgun (WGS) entry which is preliminary data.</text>
</comment>
<dbReference type="FunFam" id="2.40.40.10:FF:000003">
    <property type="entry name" value="Endolytic peptidoglycan transglycosylase RlpA"/>
    <property type="match status" value="1"/>
</dbReference>